<evidence type="ECO:0000256" key="1">
    <source>
        <dbReference type="SAM" id="MobiDB-lite"/>
    </source>
</evidence>
<reference evidence="3" key="1">
    <citation type="submission" date="2021-06" db="EMBL/GenBank/DDBJ databases">
        <authorList>
            <person name="Kallberg Y."/>
            <person name="Tangrot J."/>
            <person name="Rosling A."/>
        </authorList>
    </citation>
    <scope>NUCLEOTIDE SEQUENCE</scope>
    <source>
        <strain evidence="3">IA702</strain>
    </source>
</reference>
<dbReference type="AlphaFoldDB" id="A0A9N9FNC0"/>
<keyword evidence="4" id="KW-1185">Reference proteome</keyword>
<keyword evidence="2" id="KW-0812">Transmembrane</keyword>
<feature type="transmembrane region" description="Helical" evidence="2">
    <location>
        <begin position="45"/>
        <end position="68"/>
    </location>
</feature>
<feature type="region of interest" description="Disordered" evidence="1">
    <location>
        <begin position="79"/>
        <end position="99"/>
    </location>
</feature>
<accession>A0A9N9FNC0</accession>
<sequence>MTTITGTRSILLSGAYIVLQLKFVLTEQDDWNDSSNYSDNNIDHVFKILIIVCFGVIGLLVISPWIFLFCELKKLRRSDPPATNLESDNTPSTDGTQLSKSEARIEFVQSDASLQIPTVAHII</sequence>
<protein>
    <submittedName>
        <fullName evidence="3">4568_t:CDS:1</fullName>
    </submittedName>
</protein>
<dbReference type="EMBL" id="CAJVPJ010000635">
    <property type="protein sequence ID" value="CAG8545005.1"/>
    <property type="molecule type" value="Genomic_DNA"/>
</dbReference>
<keyword evidence="2" id="KW-1133">Transmembrane helix</keyword>
<feature type="non-terminal residue" evidence="3">
    <location>
        <position position="123"/>
    </location>
</feature>
<comment type="caution">
    <text evidence="3">The sequence shown here is derived from an EMBL/GenBank/DDBJ whole genome shotgun (WGS) entry which is preliminary data.</text>
</comment>
<evidence type="ECO:0000256" key="2">
    <source>
        <dbReference type="SAM" id="Phobius"/>
    </source>
</evidence>
<keyword evidence="2" id="KW-0472">Membrane</keyword>
<name>A0A9N9FNC0_9GLOM</name>
<gene>
    <name evidence="3" type="ORF">POCULU_LOCUS4727</name>
</gene>
<evidence type="ECO:0000313" key="4">
    <source>
        <dbReference type="Proteomes" id="UP000789572"/>
    </source>
</evidence>
<feature type="compositionally biased region" description="Polar residues" evidence="1">
    <location>
        <begin position="84"/>
        <end position="99"/>
    </location>
</feature>
<dbReference type="Proteomes" id="UP000789572">
    <property type="component" value="Unassembled WGS sequence"/>
</dbReference>
<evidence type="ECO:0000313" key="3">
    <source>
        <dbReference type="EMBL" id="CAG8545005.1"/>
    </source>
</evidence>
<proteinExistence type="predicted"/>
<organism evidence="3 4">
    <name type="scientific">Paraglomus occultum</name>
    <dbReference type="NCBI Taxonomy" id="144539"/>
    <lineage>
        <taxon>Eukaryota</taxon>
        <taxon>Fungi</taxon>
        <taxon>Fungi incertae sedis</taxon>
        <taxon>Mucoromycota</taxon>
        <taxon>Glomeromycotina</taxon>
        <taxon>Glomeromycetes</taxon>
        <taxon>Paraglomerales</taxon>
        <taxon>Paraglomeraceae</taxon>
        <taxon>Paraglomus</taxon>
    </lineage>
</organism>